<dbReference type="InterPro" id="IPR000468">
    <property type="entry name" value="Barstar"/>
</dbReference>
<dbReference type="AlphaFoldDB" id="Q46X48"/>
<dbReference type="STRING" id="264198.Reut_A2925"/>
<dbReference type="EMBL" id="CP000090">
    <property type="protein sequence ID" value="AAZ62285.1"/>
    <property type="molecule type" value="Genomic_DNA"/>
</dbReference>
<proteinExistence type="inferred from homology"/>
<accession>Q46X48</accession>
<dbReference type="Gene3D" id="3.30.370.10">
    <property type="entry name" value="Barstar-like"/>
    <property type="match status" value="1"/>
</dbReference>
<dbReference type="Pfam" id="PF01337">
    <property type="entry name" value="Barstar"/>
    <property type="match status" value="1"/>
</dbReference>
<dbReference type="eggNOG" id="ENOG50331ZM">
    <property type="taxonomic scope" value="Bacteria"/>
</dbReference>
<comment type="similarity">
    <text evidence="1">Belongs to the barstar family.</text>
</comment>
<dbReference type="SUPFAM" id="SSF52038">
    <property type="entry name" value="Barstar-related"/>
    <property type="match status" value="1"/>
</dbReference>
<dbReference type="KEGG" id="reu:Reut_A2925"/>
<dbReference type="HOGENOM" id="CLU_153035_0_0_4"/>
<evidence type="ECO:0000313" key="3">
    <source>
        <dbReference type="EMBL" id="AAZ62285.1"/>
    </source>
</evidence>
<dbReference type="OrthoDB" id="5295683at2"/>
<gene>
    <name evidence="3" type="ordered locus">Reut_A2925</name>
</gene>
<evidence type="ECO:0000259" key="2">
    <source>
        <dbReference type="Pfam" id="PF01337"/>
    </source>
</evidence>
<evidence type="ECO:0000256" key="1">
    <source>
        <dbReference type="ARBA" id="ARBA00006845"/>
    </source>
</evidence>
<name>Q46X48_CUPPJ</name>
<protein>
    <recommendedName>
        <fullName evidence="2">Barstar (barnase inhibitor) domain-containing protein</fullName>
    </recommendedName>
</protein>
<reference evidence="3" key="1">
    <citation type="submission" date="2005-08" db="EMBL/GenBank/DDBJ databases">
        <title>Complete sequence of Chromosome1 of Ralstonia eutropha JMP134.</title>
        <authorList>
            <person name="Copeland A."/>
            <person name="Lucas S."/>
            <person name="Lapidus A."/>
            <person name="Barry K."/>
            <person name="Detter J.C."/>
            <person name="Glavina T."/>
            <person name="Hammon N."/>
            <person name="Israni S."/>
            <person name="Pitluck S."/>
            <person name="Goltsman E."/>
            <person name="Martinez M."/>
            <person name="Schmutz J."/>
            <person name="Larimer F."/>
            <person name="Land M."/>
            <person name="Lykidis A."/>
            <person name="Richardson P."/>
        </authorList>
    </citation>
    <scope>NUCLEOTIDE SEQUENCE</scope>
    <source>
        <strain evidence="3">JMP134</strain>
    </source>
</reference>
<dbReference type="InterPro" id="IPR035905">
    <property type="entry name" value="Barstar-like_sf"/>
</dbReference>
<dbReference type="CDD" id="cd05141">
    <property type="entry name" value="Barstar_evA4336-like"/>
    <property type="match status" value="1"/>
</dbReference>
<organism evidence="3">
    <name type="scientific">Cupriavidus pinatubonensis (strain JMP 134 / LMG 1197)</name>
    <name type="common">Cupriavidus necator (strain JMP 134)</name>
    <dbReference type="NCBI Taxonomy" id="264198"/>
    <lineage>
        <taxon>Bacteria</taxon>
        <taxon>Pseudomonadati</taxon>
        <taxon>Pseudomonadota</taxon>
        <taxon>Betaproteobacteria</taxon>
        <taxon>Burkholderiales</taxon>
        <taxon>Burkholderiaceae</taxon>
        <taxon>Cupriavidus</taxon>
    </lineage>
</organism>
<sequence length="129" mass="15044">MKIAHPFRYEEELHNYHQKDAFVAVLPTGIATKSVLLEALASVLAFPAYFGSNWDALFDCLRDFSWMSEHDIVLIHPELPMLPESDLKIYLRLLRDSVLDWRPEEAHHFDVVFAKSEEETVERLLCDGW</sequence>
<feature type="domain" description="Barstar (barnase inhibitor)" evidence="2">
    <location>
        <begin position="28"/>
        <end position="112"/>
    </location>
</feature>